<reference evidence="2 3" key="1">
    <citation type="submission" date="2018-11" db="EMBL/GenBank/DDBJ databases">
        <title>Schleiferia aggregans sp. nov., a moderately thermophilic heterotrophic bacterium isolated from microbial mats at a terrestrial hot spring.</title>
        <authorList>
            <person name="Iino T."/>
            <person name="Ohkuma M."/>
            <person name="Haruta S."/>
        </authorList>
    </citation>
    <scope>NUCLEOTIDE SEQUENCE [LARGE SCALE GENOMIC DNA]</scope>
    <source>
        <strain evidence="2 3">LA</strain>
    </source>
</reference>
<feature type="domain" description="Sugar 3,4-ketoisomerase QdtA cupin" evidence="1">
    <location>
        <begin position="8"/>
        <end position="113"/>
    </location>
</feature>
<protein>
    <submittedName>
        <fullName evidence="2">Sugar epimerase</fullName>
    </submittedName>
</protein>
<proteinExistence type="predicted"/>
<dbReference type="InterPro" id="IPR011051">
    <property type="entry name" value="RmlC_Cupin_sf"/>
</dbReference>
<gene>
    <name evidence="2" type="ORF">JCM31826_08040</name>
</gene>
<dbReference type="InterPro" id="IPR014710">
    <property type="entry name" value="RmlC-like_jellyroll"/>
</dbReference>
<accession>A0A401XJZ2</accession>
<dbReference type="Pfam" id="PF05523">
    <property type="entry name" value="FdtA"/>
    <property type="match status" value="1"/>
</dbReference>
<sequence length="128" mass="15003">MIISGDIYKDHRGTIRFINEFNMSSVVRMYCIKPNFDVIRAWQGHKLENKWFFVSKGSFLIKTIQMDSSKKNEYLLSEKKSEVLHIMPGNYNGFKALEKGSILIVFSDLTIEQSKSDDYRISIEQLPW</sequence>
<evidence type="ECO:0000313" key="3">
    <source>
        <dbReference type="Proteomes" id="UP000286715"/>
    </source>
</evidence>
<evidence type="ECO:0000259" key="1">
    <source>
        <dbReference type="Pfam" id="PF05523"/>
    </source>
</evidence>
<dbReference type="Proteomes" id="UP000286715">
    <property type="component" value="Unassembled WGS sequence"/>
</dbReference>
<dbReference type="Gene3D" id="2.60.120.10">
    <property type="entry name" value="Jelly Rolls"/>
    <property type="match status" value="1"/>
</dbReference>
<dbReference type="OrthoDB" id="826649at2"/>
<organism evidence="2 3">
    <name type="scientific">Thermaurantimonas aggregans</name>
    <dbReference type="NCBI Taxonomy" id="2173829"/>
    <lineage>
        <taxon>Bacteria</taxon>
        <taxon>Pseudomonadati</taxon>
        <taxon>Bacteroidota</taxon>
        <taxon>Flavobacteriia</taxon>
        <taxon>Flavobacteriales</taxon>
        <taxon>Schleiferiaceae</taxon>
        <taxon>Thermaurantimonas</taxon>
    </lineage>
</organism>
<dbReference type="RefSeq" id="WP_124397386.1">
    <property type="nucleotide sequence ID" value="NZ_BHZE01000006.1"/>
</dbReference>
<keyword evidence="3" id="KW-1185">Reference proteome</keyword>
<dbReference type="SUPFAM" id="SSF51182">
    <property type="entry name" value="RmlC-like cupins"/>
    <property type="match status" value="1"/>
</dbReference>
<name>A0A401XJZ2_9FLAO</name>
<comment type="caution">
    <text evidence="2">The sequence shown here is derived from an EMBL/GenBank/DDBJ whole genome shotgun (WGS) entry which is preliminary data.</text>
</comment>
<dbReference type="EMBL" id="BHZE01000006">
    <property type="protein sequence ID" value="GCD77322.1"/>
    <property type="molecule type" value="Genomic_DNA"/>
</dbReference>
<evidence type="ECO:0000313" key="2">
    <source>
        <dbReference type="EMBL" id="GCD77322.1"/>
    </source>
</evidence>
<dbReference type="InterPro" id="IPR008894">
    <property type="entry name" value="QdtA_cupin_dom"/>
</dbReference>
<dbReference type="AlphaFoldDB" id="A0A401XJZ2"/>